<protein>
    <recommendedName>
        <fullName evidence="4">Bacterial Ig-like domain-containing protein</fullName>
    </recommendedName>
</protein>
<proteinExistence type="predicted"/>
<organism evidence="2 3">
    <name type="scientific">Candidatus Gottesmanbacteria bacterium RIFCSPLOWO2_02_FULL_38_8</name>
    <dbReference type="NCBI Taxonomy" id="1798397"/>
    <lineage>
        <taxon>Bacteria</taxon>
        <taxon>Candidatus Gottesmaniibacteriota</taxon>
    </lineage>
</organism>
<dbReference type="EMBL" id="MFKA01000082">
    <property type="protein sequence ID" value="OGG31064.1"/>
    <property type="molecule type" value="Genomic_DNA"/>
</dbReference>
<sequence>MEIYINGNFQESIDGAVIIRTLNIDNGIRRIKVKATDEDGRSGESEITIGINTSAEPTLIPQPTQTPVVSPVPT</sequence>
<reference evidence="2 3" key="1">
    <citation type="journal article" date="2016" name="Nat. Commun.">
        <title>Thousands of microbial genomes shed light on interconnected biogeochemical processes in an aquifer system.</title>
        <authorList>
            <person name="Anantharaman K."/>
            <person name="Brown C.T."/>
            <person name="Hug L.A."/>
            <person name="Sharon I."/>
            <person name="Castelle C.J."/>
            <person name="Probst A.J."/>
            <person name="Thomas B.C."/>
            <person name="Singh A."/>
            <person name="Wilkins M.J."/>
            <person name="Karaoz U."/>
            <person name="Brodie E.L."/>
            <person name="Williams K.H."/>
            <person name="Hubbard S.S."/>
            <person name="Banfield J.F."/>
        </authorList>
    </citation>
    <scope>NUCLEOTIDE SEQUENCE [LARGE SCALE GENOMIC DNA]</scope>
</reference>
<name>A0A1F6B2A1_9BACT</name>
<evidence type="ECO:0000313" key="3">
    <source>
        <dbReference type="Proteomes" id="UP000179209"/>
    </source>
</evidence>
<evidence type="ECO:0008006" key="4">
    <source>
        <dbReference type="Google" id="ProtNLM"/>
    </source>
</evidence>
<gene>
    <name evidence="2" type="ORF">A3I51_04275</name>
</gene>
<feature type="region of interest" description="Disordered" evidence="1">
    <location>
        <begin position="50"/>
        <end position="74"/>
    </location>
</feature>
<evidence type="ECO:0000313" key="2">
    <source>
        <dbReference type="EMBL" id="OGG31064.1"/>
    </source>
</evidence>
<accession>A0A1F6B2A1</accession>
<feature type="compositionally biased region" description="Low complexity" evidence="1">
    <location>
        <begin position="61"/>
        <end position="74"/>
    </location>
</feature>
<evidence type="ECO:0000256" key="1">
    <source>
        <dbReference type="SAM" id="MobiDB-lite"/>
    </source>
</evidence>
<dbReference type="Proteomes" id="UP000179209">
    <property type="component" value="Unassembled WGS sequence"/>
</dbReference>
<comment type="caution">
    <text evidence="2">The sequence shown here is derived from an EMBL/GenBank/DDBJ whole genome shotgun (WGS) entry which is preliminary data.</text>
</comment>
<dbReference type="AlphaFoldDB" id="A0A1F6B2A1"/>